<gene>
    <name evidence="2" type="ORF">I316_06031</name>
</gene>
<evidence type="ECO:0000256" key="1">
    <source>
        <dbReference type="SAM" id="MobiDB-lite"/>
    </source>
</evidence>
<protein>
    <submittedName>
        <fullName evidence="2">Uncharacterized protein</fullName>
    </submittedName>
</protein>
<proteinExistence type="predicted"/>
<dbReference type="EMBL" id="KI669509">
    <property type="protein sequence ID" value="OCF32362.1"/>
    <property type="molecule type" value="Genomic_DNA"/>
</dbReference>
<feature type="compositionally biased region" description="Low complexity" evidence="1">
    <location>
        <begin position="95"/>
        <end position="109"/>
    </location>
</feature>
<feature type="compositionally biased region" description="Acidic residues" evidence="1">
    <location>
        <begin position="209"/>
        <end position="224"/>
    </location>
</feature>
<dbReference type="AlphaFoldDB" id="A0A1B9GMT9"/>
<feature type="compositionally biased region" description="Low complexity" evidence="1">
    <location>
        <begin position="128"/>
        <end position="145"/>
    </location>
</feature>
<sequence>MYNRQLLHAQSDDPDGSSRRVSASHLKGKGRAATPDPEPQPSHCESGPSWFGAADSAQGEDEERPLLIRIRTDRSKEIFASAPPPSFRQAPLLHGSSSGPSRPSASTATVISEAPRPYQQQMSYGTIAETSSSTASAPQSSASASKYGLGTASSKQTHRDTQQECRCEGCRTGGGCRRAHESSFSKTLRSLTVSIAACLQSTPETSAFDNDEGGENGSNDEDVGDNWSVVANVCKHMGAM</sequence>
<organism evidence="2 3">
    <name type="scientific">Kwoniella heveanensis BCC8398</name>
    <dbReference type="NCBI Taxonomy" id="1296120"/>
    <lineage>
        <taxon>Eukaryota</taxon>
        <taxon>Fungi</taxon>
        <taxon>Dikarya</taxon>
        <taxon>Basidiomycota</taxon>
        <taxon>Agaricomycotina</taxon>
        <taxon>Tremellomycetes</taxon>
        <taxon>Tremellales</taxon>
        <taxon>Cryptococcaceae</taxon>
        <taxon>Kwoniella</taxon>
    </lineage>
</organism>
<evidence type="ECO:0000313" key="3">
    <source>
        <dbReference type="Proteomes" id="UP000092666"/>
    </source>
</evidence>
<dbReference type="Proteomes" id="UP000092666">
    <property type="component" value="Unassembled WGS sequence"/>
</dbReference>
<feature type="compositionally biased region" description="Basic and acidic residues" evidence="1">
    <location>
        <begin position="64"/>
        <end position="77"/>
    </location>
</feature>
<feature type="region of interest" description="Disordered" evidence="1">
    <location>
        <begin position="1"/>
        <end position="164"/>
    </location>
</feature>
<name>A0A1B9GMT9_9TREE</name>
<evidence type="ECO:0000313" key="2">
    <source>
        <dbReference type="EMBL" id="OCF32362.1"/>
    </source>
</evidence>
<reference evidence="2 3" key="1">
    <citation type="submission" date="2013-07" db="EMBL/GenBank/DDBJ databases">
        <title>The Genome Sequence of Cryptococcus heveanensis BCC8398.</title>
        <authorList>
            <consortium name="The Broad Institute Genome Sequencing Platform"/>
            <person name="Cuomo C."/>
            <person name="Litvintseva A."/>
            <person name="Chen Y."/>
            <person name="Heitman J."/>
            <person name="Sun S."/>
            <person name="Springer D."/>
            <person name="Dromer F."/>
            <person name="Young S.K."/>
            <person name="Zeng Q."/>
            <person name="Gargeya S."/>
            <person name="Fitzgerald M."/>
            <person name="Abouelleil A."/>
            <person name="Alvarado L."/>
            <person name="Berlin A.M."/>
            <person name="Chapman S.B."/>
            <person name="Dewar J."/>
            <person name="Goldberg J."/>
            <person name="Griggs A."/>
            <person name="Gujja S."/>
            <person name="Hansen M."/>
            <person name="Howarth C."/>
            <person name="Imamovic A."/>
            <person name="Larimer J."/>
            <person name="McCowan C."/>
            <person name="Murphy C."/>
            <person name="Pearson M."/>
            <person name="Priest M."/>
            <person name="Roberts A."/>
            <person name="Saif S."/>
            <person name="Shea T."/>
            <person name="Sykes S."/>
            <person name="Wortman J."/>
            <person name="Nusbaum C."/>
            <person name="Birren B."/>
        </authorList>
    </citation>
    <scope>NUCLEOTIDE SEQUENCE [LARGE SCALE GENOMIC DNA]</scope>
    <source>
        <strain evidence="2 3">BCC8398</strain>
    </source>
</reference>
<reference evidence="3" key="2">
    <citation type="submission" date="2013-12" db="EMBL/GenBank/DDBJ databases">
        <title>Evolution of pathogenesis and genome organization in the Tremellales.</title>
        <authorList>
            <person name="Cuomo C."/>
            <person name="Litvintseva A."/>
            <person name="Heitman J."/>
            <person name="Chen Y."/>
            <person name="Sun S."/>
            <person name="Springer D."/>
            <person name="Dromer F."/>
            <person name="Young S."/>
            <person name="Zeng Q."/>
            <person name="Chapman S."/>
            <person name="Gujja S."/>
            <person name="Saif S."/>
            <person name="Birren B."/>
        </authorList>
    </citation>
    <scope>NUCLEOTIDE SEQUENCE [LARGE SCALE GENOMIC DNA]</scope>
    <source>
        <strain evidence="3">BCC8398</strain>
    </source>
</reference>
<feature type="region of interest" description="Disordered" evidence="1">
    <location>
        <begin position="204"/>
        <end position="225"/>
    </location>
</feature>
<keyword evidence="3" id="KW-1185">Reference proteome</keyword>
<accession>A0A1B9GMT9</accession>